<reference evidence="2" key="2">
    <citation type="submission" date="2020-11" db="EMBL/GenBank/DDBJ databases">
        <authorList>
            <person name="McCartney M.A."/>
            <person name="Auch B."/>
            <person name="Kono T."/>
            <person name="Mallez S."/>
            <person name="Becker A."/>
            <person name="Gohl D.M."/>
            <person name="Silverstein K.A.T."/>
            <person name="Koren S."/>
            <person name="Bechman K.B."/>
            <person name="Herman A."/>
            <person name="Abrahante J.E."/>
            <person name="Garbe J."/>
        </authorList>
    </citation>
    <scope>NUCLEOTIDE SEQUENCE</scope>
    <source>
        <strain evidence="2">Duluth1</strain>
        <tissue evidence="2">Whole animal</tissue>
    </source>
</reference>
<proteinExistence type="predicted"/>
<evidence type="ECO:0000313" key="3">
    <source>
        <dbReference type="Proteomes" id="UP000828390"/>
    </source>
</evidence>
<feature type="compositionally biased region" description="Basic and acidic residues" evidence="1">
    <location>
        <begin position="25"/>
        <end position="34"/>
    </location>
</feature>
<dbReference type="EMBL" id="JAIWYP010000006">
    <property type="protein sequence ID" value="KAH3815132.1"/>
    <property type="molecule type" value="Genomic_DNA"/>
</dbReference>
<accession>A0A9D4GJJ4</accession>
<sequence length="78" mass="8895">MDRNYSIDPADSTGFRHSRQSMKAKSVDLKEKGLGNKNNRSDPLTSEDIKDLYDKKLLGNGKQLHLTPYCVRVTKIRT</sequence>
<reference evidence="2" key="1">
    <citation type="journal article" date="2019" name="bioRxiv">
        <title>The Genome of the Zebra Mussel, Dreissena polymorpha: A Resource for Invasive Species Research.</title>
        <authorList>
            <person name="McCartney M.A."/>
            <person name="Auch B."/>
            <person name="Kono T."/>
            <person name="Mallez S."/>
            <person name="Zhang Y."/>
            <person name="Obille A."/>
            <person name="Becker A."/>
            <person name="Abrahante J.E."/>
            <person name="Garbe J."/>
            <person name="Badalamenti J.P."/>
            <person name="Herman A."/>
            <person name="Mangelson H."/>
            <person name="Liachko I."/>
            <person name="Sullivan S."/>
            <person name="Sone E.D."/>
            <person name="Koren S."/>
            <person name="Silverstein K.A.T."/>
            <person name="Beckman K.B."/>
            <person name="Gohl D.M."/>
        </authorList>
    </citation>
    <scope>NUCLEOTIDE SEQUENCE</scope>
    <source>
        <strain evidence="2">Duluth1</strain>
        <tissue evidence="2">Whole animal</tissue>
    </source>
</reference>
<keyword evidence="3" id="KW-1185">Reference proteome</keyword>
<gene>
    <name evidence="2" type="ORF">DPMN_143653</name>
</gene>
<organism evidence="2 3">
    <name type="scientific">Dreissena polymorpha</name>
    <name type="common">Zebra mussel</name>
    <name type="synonym">Mytilus polymorpha</name>
    <dbReference type="NCBI Taxonomy" id="45954"/>
    <lineage>
        <taxon>Eukaryota</taxon>
        <taxon>Metazoa</taxon>
        <taxon>Spiralia</taxon>
        <taxon>Lophotrochozoa</taxon>
        <taxon>Mollusca</taxon>
        <taxon>Bivalvia</taxon>
        <taxon>Autobranchia</taxon>
        <taxon>Heteroconchia</taxon>
        <taxon>Euheterodonta</taxon>
        <taxon>Imparidentia</taxon>
        <taxon>Neoheterodontei</taxon>
        <taxon>Myida</taxon>
        <taxon>Dreissenoidea</taxon>
        <taxon>Dreissenidae</taxon>
        <taxon>Dreissena</taxon>
    </lineage>
</organism>
<dbReference type="Proteomes" id="UP000828390">
    <property type="component" value="Unassembled WGS sequence"/>
</dbReference>
<evidence type="ECO:0000256" key="1">
    <source>
        <dbReference type="SAM" id="MobiDB-lite"/>
    </source>
</evidence>
<feature type="region of interest" description="Disordered" evidence="1">
    <location>
        <begin position="1"/>
        <end position="46"/>
    </location>
</feature>
<comment type="caution">
    <text evidence="2">The sequence shown here is derived from an EMBL/GenBank/DDBJ whole genome shotgun (WGS) entry which is preliminary data.</text>
</comment>
<protein>
    <submittedName>
        <fullName evidence="2">Uncharacterized protein</fullName>
    </submittedName>
</protein>
<dbReference type="AlphaFoldDB" id="A0A9D4GJJ4"/>
<name>A0A9D4GJJ4_DREPO</name>
<evidence type="ECO:0000313" key="2">
    <source>
        <dbReference type="EMBL" id="KAH3815132.1"/>
    </source>
</evidence>